<evidence type="ECO:0000313" key="8">
    <source>
        <dbReference type="Proteomes" id="UP001139308"/>
    </source>
</evidence>
<feature type="domain" description="DNA-binding protein H-NS-like C-terminal" evidence="6">
    <location>
        <begin position="64"/>
        <end position="104"/>
    </location>
</feature>
<evidence type="ECO:0000256" key="2">
    <source>
        <dbReference type="ARBA" id="ARBA00010610"/>
    </source>
</evidence>
<dbReference type="SUPFAM" id="SSF81273">
    <property type="entry name" value="H-NS histone-like proteins"/>
    <property type="match status" value="2"/>
</dbReference>
<reference evidence="7" key="1">
    <citation type="submission" date="2022-01" db="EMBL/GenBank/DDBJ databases">
        <title>Genome sequence and assembly of Parabukholderia sp. RG36.</title>
        <authorList>
            <person name="Chhetri G."/>
        </authorList>
    </citation>
    <scope>NUCLEOTIDE SEQUENCE</scope>
    <source>
        <strain evidence="7">RG36</strain>
    </source>
</reference>
<name>A0A9X1UJA8_9BURK</name>
<protein>
    <submittedName>
        <fullName evidence="7">H-NS histone family protein</fullName>
    </submittedName>
</protein>
<dbReference type="Pfam" id="PF00816">
    <property type="entry name" value="Histone_HNS"/>
    <property type="match status" value="2"/>
</dbReference>
<keyword evidence="8" id="KW-1185">Reference proteome</keyword>
<proteinExistence type="inferred from homology"/>
<comment type="similarity">
    <text evidence="2">Belongs to the histone-like protein H-NS family.</text>
</comment>
<dbReference type="InterPro" id="IPR027444">
    <property type="entry name" value="H-NS_C_dom"/>
</dbReference>
<organism evidence="7 8">
    <name type="scientific">Paraburkholderia tagetis</name>
    <dbReference type="NCBI Taxonomy" id="2913261"/>
    <lineage>
        <taxon>Bacteria</taxon>
        <taxon>Pseudomonadati</taxon>
        <taxon>Pseudomonadota</taxon>
        <taxon>Betaproteobacteria</taxon>
        <taxon>Burkholderiales</taxon>
        <taxon>Burkholderiaceae</taxon>
        <taxon>Paraburkholderia</taxon>
    </lineage>
</organism>
<dbReference type="GO" id="GO:0003677">
    <property type="term" value="F:DNA binding"/>
    <property type="evidence" value="ECO:0007669"/>
    <property type="project" value="UniProtKB-KW"/>
</dbReference>
<evidence type="ECO:0000256" key="5">
    <source>
        <dbReference type="SAM" id="MobiDB-lite"/>
    </source>
</evidence>
<comment type="subcellular location">
    <subcellularLocation>
        <location evidence="1">Cytoplasm</location>
        <location evidence="1">Nucleoid</location>
    </subcellularLocation>
</comment>
<dbReference type="RefSeq" id="WP_238466088.1">
    <property type="nucleotide sequence ID" value="NZ_JAKLJA010000022.1"/>
</dbReference>
<dbReference type="AlphaFoldDB" id="A0A9X1UJA8"/>
<keyword evidence="4" id="KW-0238">DNA-binding</keyword>
<evidence type="ECO:0000313" key="7">
    <source>
        <dbReference type="EMBL" id="MCG5076252.1"/>
    </source>
</evidence>
<keyword evidence="3" id="KW-0963">Cytoplasm</keyword>
<accession>A0A9X1UJA8</accession>
<gene>
    <name evidence="7" type="ORF">L5014_23230</name>
</gene>
<dbReference type="PANTHER" id="PTHR38097:SF2">
    <property type="entry name" value="DNA-BINDING PROTEIN STPA"/>
    <property type="match status" value="1"/>
</dbReference>
<dbReference type="EMBL" id="JAKLJA010000022">
    <property type="protein sequence ID" value="MCG5076252.1"/>
    <property type="molecule type" value="Genomic_DNA"/>
</dbReference>
<sequence length="261" mass="27045">MTTLESIQARIAKLQAQAETLVATKSTAVLEKIRGLMEKHDISLADLEAHVGKRRGRKSGAKSMVGKSTTVAMYADPKSGATWSGRGRAPSWIAGAKDRSKFLVDGSKQKAARAEHKAVKAGNYVRGVQAPKYKDPKTGATWSGRGRAPAWLASVRDRSKFLIAEAAESAAAPNATAVKAVTAKRAVAKNATVSKKGLAKKAAAKTVAAQARNPASNDGATAKAPVARKARVPRSTTKAARPVDAAVNQATTGVASTPAAA</sequence>
<feature type="region of interest" description="Disordered" evidence="5">
    <location>
        <begin position="209"/>
        <end position="261"/>
    </location>
</feature>
<evidence type="ECO:0000256" key="1">
    <source>
        <dbReference type="ARBA" id="ARBA00004453"/>
    </source>
</evidence>
<evidence type="ECO:0000256" key="4">
    <source>
        <dbReference type="ARBA" id="ARBA00023125"/>
    </source>
</evidence>
<dbReference type="Gene3D" id="4.10.430.30">
    <property type="match status" value="2"/>
</dbReference>
<evidence type="ECO:0000259" key="6">
    <source>
        <dbReference type="SMART" id="SM00528"/>
    </source>
</evidence>
<evidence type="ECO:0000256" key="3">
    <source>
        <dbReference type="ARBA" id="ARBA00022490"/>
    </source>
</evidence>
<dbReference type="GO" id="GO:0009295">
    <property type="term" value="C:nucleoid"/>
    <property type="evidence" value="ECO:0007669"/>
    <property type="project" value="UniProtKB-SubCell"/>
</dbReference>
<dbReference type="SMART" id="SM00528">
    <property type="entry name" value="HNS"/>
    <property type="match status" value="2"/>
</dbReference>
<comment type="caution">
    <text evidence="7">The sequence shown here is derived from an EMBL/GenBank/DDBJ whole genome shotgun (WGS) entry which is preliminary data.</text>
</comment>
<dbReference type="Proteomes" id="UP001139308">
    <property type="component" value="Unassembled WGS sequence"/>
</dbReference>
<dbReference type="PANTHER" id="PTHR38097">
    <property type="match status" value="1"/>
</dbReference>
<feature type="domain" description="DNA-binding protein H-NS-like C-terminal" evidence="6">
    <location>
        <begin position="123"/>
        <end position="163"/>
    </location>
</feature>